<protein>
    <submittedName>
        <fullName evidence="1">Putative ovule protein</fullName>
    </submittedName>
</protein>
<proteinExistence type="predicted"/>
<dbReference type="AlphaFoldDB" id="A0A0V0GLM6"/>
<dbReference type="EMBL" id="GEDG01035553">
    <property type="protein sequence ID" value="JAP09151.1"/>
    <property type="molecule type" value="Transcribed_RNA"/>
</dbReference>
<sequence>MDITVPHRSWHKFYSRMDQSQQHNQFMHKVMDKERSLLSSSFFQRKGKAQRVFKSGSHTHRESNKRDHSASLVGIADQLSDLPFGVVHRRIAPTFSIVVLWVIGRHGNDSQNFSAMRRSLPFSVDLILSVMAQHT</sequence>
<organism evidence="1">
    <name type="scientific">Solanum chacoense</name>
    <name type="common">Chaco potato</name>
    <dbReference type="NCBI Taxonomy" id="4108"/>
    <lineage>
        <taxon>Eukaryota</taxon>
        <taxon>Viridiplantae</taxon>
        <taxon>Streptophyta</taxon>
        <taxon>Embryophyta</taxon>
        <taxon>Tracheophyta</taxon>
        <taxon>Spermatophyta</taxon>
        <taxon>Magnoliopsida</taxon>
        <taxon>eudicotyledons</taxon>
        <taxon>Gunneridae</taxon>
        <taxon>Pentapetalae</taxon>
        <taxon>asterids</taxon>
        <taxon>lamiids</taxon>
        <taxon>Solanales</taxon>
        <taxon>Solanaceae</taxon>
        <taxon>Solanoideae</taxon>
        <taxon>Solaneae</taxon>
        <taxon>Solanum</taxon>
    </lineage>
</organism>
<accession>A0A0V0GLM6</accession>
<name>A0A0V0GLM6_SOLCH</name>
<evidence type="ECO:0000313" key="1">
    <source>
        <dbReference type="EMBL" id="JAP09151.1"/>
    </source>
</evidence>
<reference evidence="1" key="1">
    <citation type="submission" date="2015-12" db="EMBL/GenBank/DDBJ databases">
        <title>Gene expression during late stages of embryo sac development: a critical building block for successful pollen-pistil interactions.</title>
        <authorList>
            <person name="Liu Y."/>
            <person name="Joly V."/>
            <person name="Sabar M."/>
            <person name="Matton D.P."/>
        </authorList>
    </citation>
    <scope>NUCLEOTIDE SEQUENCE</scope>
</reference>